<sequence>MTYLLQNKKPIILVSLLFMFLTGWSFAGIRTPLYDGEPVEPNEAAIDRYASTQQIDADNEENYFRYPLSDTLFEPSLEFSDREAVTLKVGTYRVGEDLPEGRVIFEGQPSDFSPQVFTIRAGNVTVYDTDGDVTFENHFQERAGVMQAVADLREGQTVKVDGETSEIHAHYNKEDLLNDFDIKATSGPESSEFLRAGHHEVGKHIKAGLYTLEEFSAPRTSVIYHFTEGKIEVVELTHNRGGRPSPPELNGVMFKIEGEGTPESEDDQSNEVKKAVISLKEGDKLYLPMVDWLELKVNKGEPHV</sequence>
<organism evidence="1 2">
    <name type="scientific">Alkalibacterium kapii</name>
    <dbReference type="NCBI Taxonomy" id="426704"/>
    <lineage>
        <taxon>Bacteria</taxon>
        <taxon>Bacillati</taxon>
        <taxon>Bacillota</taxon>
        <taxon>Bacilli</taxon>
        <taxon>Lactobacillales</taxon>
        <taxon>Carnobacteriaceae</taxon>
        <taxon>Alkalibacterium</taxon>
    </lineage>
</organism>
<accession>A0A511ASC0</accession>
<gene>
    <name evidence="1" type="ORF">AKA01nite_07210</name>
</gene>
<dbReference type="AlphaFoldDB" id="A0A511ASC0"/>
<keyword evidence="2" id="KW-1185">Reference proteome</keyword>
<dbReference type="EMBL" id="BJUY01000006">
    <property type="protein sequence ID" value="GEK91099.1"/>
    <property type="molecule type" value="Genomic_DNA"/>
</dbReference>
<protein>
    <submittedName>
        <fullName evidence="1">Uncharacterized protein</fullName>
    </submittedName>
</protein>
<proteinExistence type="predicted"/>
<reference evidence="1 2" key="1">
    <citation type="submission" date="2019-07" db="EMBL/GenBank/DDBJ databases">
        <title>Whole genome shotgun sequence of Alkalibacterium kapii NBRC 103247.</title>
        <authorList>
            <person name="Hosoyama A."/>
            <person name="Uohara A."/>
            <person name="Ohji S."/>
            <person name="Ichikawa N."/>
        </authorList>
    </citation>
    <scope>NUCLEOTIDE SEQUENCE [LARGE SCALE GENOMIC DNA]</scope>
    <source>
        <strain evidence="1 2">NBRC 103247</strain>
    </source>
</reference>
<name>A0A511ASC0_9LACT</name>
<evidence type="ECO:0000313" key="2">
    <source>
        <dbReference type="Proteomes" id="UP000321662"/>
    </source>
</evidence>
<comment type="caution">
    <text evidence="1">The sequence shown here is derived from an EMBL/GenBank/DDBJ whole genome shotgun (WGS) entry which is preliminary data.</text>
</comment>
<evidence type="ECO:0000313" key="1">
    <source>
        <dbReference type="EMBL" id="GEK91099.1"/>
    </source>
</evidence>
<dbReference type="Proteomes" id="UP000321662">
    <property type="component" value="Unassembled WGS sequence"/>
</dbReference>
<dbReference type="OrthoDB" id="2164227at2"/>
<dbReference type="RefSeq" id="WP_146923875.1">
    <property type="nucleotide sequence ID" value="NZ_BJUY01000006.1"/>
</dbReference>